<accession>A0A409X5K9</accession>
<organism evidence="1 2">
    <name type="scientific">Psilocybe cyanescens</name>
    <dbReference type="NCBI Taxonomy" id="93625"/>
    <lineage>
        <taxon>Eukaryota</taxon>
        <taxon>Fungi</taxon>
        <taxon>Dikarya</taxon>
        <taxon>Basidiomycota</taxon>
        <taxon>Agaricomycotina</taxon>
        <taxon>Agaricomycetes</taxon>
        <taxon>Agaricomycetidae</taxon>
        <taxon>Agaricales</taxon>
        <taxon>Agaricineae</taxon>
        <taxon>Strophariaceae</taxon>
        <taxon>Psilocybe</taxon>
    </lineage>
</organism>
<reference evidence="1 2" key="1">
    <citation type="journal article" date="2018" name="Evol. Lett.">
        <title>Horizontal gene cluster transfer increased hallucinogenic mushroom diversity.</title>
        <authorList>
            <person name="Reynolds H.T."/>
            <person name="Vijayakumar V."/>
            <person name="Gluck-Thaler E."/>
            <person name="Korotkin H.B."/>
            <person name="Matheny P.B."/>
            <person name="Slot J.C."/>
        </authorList>
    </citation>
    <scope>NUCLEOTIDE SEQUENCE [LARGE SCALE GENOMIC DNA]</scope>
    <source>
        <strain evidence="1 2">2631</strain>
    </source>
</reference>
<evidence type="ECO:0000313" key="1">
    <source>
        <dbReference type="EMBL" id="PPQ86000.1"/>
    </source>
</evidence>
<proteinExistence type="predicted"/>
<evidence type="ECO:0000313" key="2">
    <source>
        <dbReference type="Proteomes" id="UP000283269"/>
    </source>
</evidence>
<gene>
    <name evidence="1" type="ORF">CVT25_001522</name>
</gene>
<protein>
    <submittedName>
        <fullName evidence="1">Uncharacterized protein</fullName>
    </submittedName>
</protein>
<dbReference type="AlphaFoldDB" id="A0A409X5K9"/>
<comment type="caution">
    <text evidence="1">The sequence shown here is derived from an EMBL/GenBank/DDBJ whole genome shotgun (WGS) entry which is preliminary data.</text>
</comment>
<dbReference type="EMBL" id="NHYD01002582">
    <property type="protein sequence ID" value="PPQ86000.1"/>
    <property type="molecule type" value="Genomic_DNA"/>
</dbReference>
<dbReference type="Proteomes" id="UP000283269">
    <property type="component" value="Unassembled WGS sequence"/>
</dbReference>
<sequence length="1006" mass="113237">MSLSAEAQDARMFSTLPAEIVDDIIDEACRTLNVSSVSSVALTSHIFRIHANKARFSSLIPHRNWGDDIPHTAKSIRGLTDIIRSGKAITTMPGVCSFATSFSLQMIGFADEVMPVLNDGNLSCIFGNLFRENLHTNPASSICSLSLSLYRWSSHDEDNYNDPGYHAMDWLSMSPELLQEFQVLLRESDITRLCLEGVFRLPGDFLRGTKINHLYLRRASIYPFWENHDTAPDPKPVSLESLDIDDSVSPAELDQIALPHLHIKIPLQSAHGPSFPFLTMLHMVVVHISMFDRLDRLLNYTPHLQSLALTLHINRYHYTRHEGIRLINYSHLKHLNRITFVNEMNSPVSLIVDLTGHNISASITELEIQLPFRSYYLLEDVIRHLKDHNINILDSHLVHPAFDSIRRIVIGVELEMTESGSSCKTHRLLEECRSYVESQLPLLWEKKPDTELAESSHHLIPSPHQRDTGAWVSRVAMSLSAEAQDARMLSTLPAEIVDDIIEEACRTLNVSSVSSVALTSHIFRIHANKARFSSLIPHRNAGHDIPHTAKSIRGLADIIRSGQAITTMPGVCSFAASFTLRMIGYTDEITPTLNDGSLACIFRNLFRPPLHTASSIYSLSLYVHRWSRHDDGGYDDPRYSAMNWLSMITEIPQEFKTLLRESDITRLSLEMVRDIPRDFLRGTKIKHLCLRRVSIYPFWENHDTAPDPKPVSLASLDIDDSVSPTELGQIALPHLHIKIPLQSAHGHSFPFLTMLHMVVVHISMFDRLDILLNYTPHLQSLALTLHINRYHYTRHEGIRLINYNHLRHLNRLTFVNEMNSPVSLIVDLVRHDISTSITELEIQLPFRCYYLLEDVIRHLKDHNINILDSHLVHPAFDSIRRIVIGVELEMTESGSSCKTPRFLEECRSYVESQLPLLLEKKSDAEQGIVLAINPPGANHTFDAFKANTQGPTGVATVARTAATNTLGSHDPATASGSIFPAASVQDGAMGSVTNADVPTTTPTDRQ</sequence>
<dbReference type="InParanoid" id="A0A409X5K9"/>
<name>A0A409X5K9_PSICY</name>
<dbReference type="OrthoDB" id="2745898at2759"/>
<keyword evidence="2" id="KW-1185">Reference proteome</keyword>